<evidence type="ECO:0000259" key="8">
    <source>
        <dbReference type="Pfam" id="PF02687"/>
    </source>
</evidence>
<sequence length="411" mass="44430">MNLQIQPILAALKRHKAGTLLIAMQIALTLAIVCNATFIIRERLARVARPTGMVETNLLAIQNRFVGNETKSSEPLVKADLAALRQMPGVVDATAINSYPLRGGGWSMGVQLDPDAKKPITASTLYFADDHALATMGLKLVAGRNFRSDEISWKDAKEVEAPAQIIASKALADKVFPDGSALGKNVYIMGTPKPSTIIGIVERLQTPWNGTFADSFMEHSVLLPLQLTGSFGSYLIRTEPGRLDAMTKSVPALLFKTNRMRVLRDETGVRTFAQVRENAYKTDRGMALLMSVVCVVLLAITAAGIVGLTSFWVGQRRKQIGVRRALGATRNDILSYFLTENLLIGVAGVVVGTAMAIGLNLWMVTHFEMHRLSMVYVAVGVVALLLIGQGAVLAPALRASRVPPVEATRSV</sequence>
<protein>
    <submittedName>
        <fullName evidence="10">FtsX-like permease family protein</fullName>
    </submittedName>
</protein>
<dbReference type="Pfam" id="PF02687">
    <property type="entry name" value="FtsX"/>
    <property type="match status" value="1"/>
</dbReference>
<keyword evidence="5 7" id="KW-0472">Membrane</keyword>
<evidence type="ECO:0000259" key="9">
    <source>
        <dbReference type="Pfam" id="PF12704"/>
    </source>
</evidence>
<dbReference type="InterPro" id="IPR003838">
    <property type="entry name" value="ABC3_permease_C"/>
</dbReference>
<evidence type="ECO:0000256" key="2">
    <source>
        <dbReference type="ARBA" id="ARBA00022475"/>
    </source>
</evidence>
<comment type="caution">
    <text evidence="10">The sequence shown here is derived from an EMBL/GenBank/DDBJ whole genome shotgun (WGS) entry which is preliminary data.</text>
</comment>
<gene>
    <name evidence="10" type="ORF">ISP17_08720</name>
</gene>
<feature type="domain" description="MacB-like periplasmic core" evidence="9">
    <location>
        <begin position="53"/>
        <end position="241"/>
    </location>
</feature>
<feature type="transmembrane region" description="Helical" evidence="7">
    <location>
        <begin position="286"/>
        <end position="313"/>
    </location>
</feature>
<dbReference type="RefSeq" id="WP_404632155.1">
    <property type="nucleotide sequence ID" value="NZ_JADIKM010000002.1"/>
</dbReference>
<evidence type="ECO:0000256" key="3">
    <source>
        <dbReference type="ARBA" id="ARBA00022692"/>
    </source>
</evidence>
<evidence type="ECO:0000256" key="7">
    <source>
        <dbReference type="SAM" id="Phobius"/>
    </source>
</evidence>
<feature type="transmembrane region" description="Helical" evidence="7">
    <location>
        <begin position="20"/>
        <end position="40"/>
    </location>
</feature>
<comment type="subcellular location">
    <subcellularLocation>
        <location evidence="1">Cell membrane</location>
        <topology evidence="1">Multi-pass membrane protein</topology>
    </subcellularLocation>
</comment>
<dbReference type="PANTHER" id="PTHR30572">
    <property type="entry name" value="MEMBRANE COMPONENT OF TRANSPORTER-RELATED"/>
    <property type="match status" value="1"/>
</dbReference>
<name>A0ABW8JSF6_9GAMM</name>
<evidence type="ECO:0000313" key="11">
    <source>
        <dbReference type="Proteomes" id="UP001620460"/>
    </source>
</evidence>
<feature type="domain" description="ABC3 transporter permease C-terminal" evidence="8">
    <location>
        <begin position="292"/>
        <end position="404"/>
    </location>
</feature>
<dbReference type="Proteomes" id="UP001620460">
    <property type="component" value="Unassembled WGS sequence"/>
</dbReference>
<feature type="transmembrane region" description="Helical" evidence="7">
    <location>
        <begin position="333"/>
        <end position="362"/>
    </location>
</feature>
<dbReference type="EMBL" id="JADIKM010000002">
    <property type="protein sequence ID" value="MFK2904047.1"/>
    <property type="molecule type" value="Genomic_DNA"/>
</dbReference>
<organism evidence="10 11">
    <name type="scientific">Dyella ginsengisoli</name>
    <dbReference type="NCBI Taxonomy" id="363848"/>
    <lineage>
        <taxon>Bacteria</taxon>
        <taxon>Pseudomonadati</taxon>
        <taxon>Pseudomonadota</taxon>
        <taxon>Gammaproteobacteria</taxon>
        <taxon>Lysobacterales</taxon>
        <taxon>Rhodanobacteraceae</taxon>
        <taxon>Dyella</taxon>
    </lineage>
</organism>
<evidence type="ECO:0000313" key="10">
    <source>
        <dbReference type="EMBL" id="MFK2904047.1"/>
    </source>
</evidence>
<keyword evidence="2" id="KW-1003">Cell membrane</keyword>
<reference evidence="10 11" key="1">
    <citation type="submission" date="2020-10" db="EMBL/GenBank/DDBJ databases">
        <title>Phylogeny of dyella-like bacteria.</title>
        <authorList>
            <person name="Fu J."/>
        </authorList>
    </citation>
    <scope>NUCLEOTIDE SEQUENCE [LARGE SCALE GENOMIC DNA]</scope>
    <source>
        <strain evidence="10 11">Gsoil3046</strain>
    </source>
</reference>
<dbReference type="InterPro" id="IPR025857">
    <property type="entry name" value="MacB_PCD"/>
</dbReference>
<evidence type="ECO:0000256" key="4">
    <source>
        <dbReference type="ARBA" id="ARBA00022989"/>
    </source>
</evidence>
<keyword evidence="3 7" id="KW-0812">Transmembrane</keyword>
<comment type="similarity">
    <text evidence="6">Belongs to the ABC-4 integral membrane protein family.</text>
</comment>
<evidence type="ECO:0000256" key="6">
    <source>
        <dbReference type="ARBA" id="ARBA00038076"/>
    </source>
</evidence>
<keyword evidence="4 7" id="KW-1133">Transmembrane helix</keyword>
<evidence type="ECO:0000256" key="5">
    <source>
        <dbReference type="ARBA" id="ARBA00023136"/>
    </source>
</evidence>
<feature type="transmembrane region" description="Helical" evidence="7">
    <location>
        <begin position="374"/>
        <end position="397"/>
    </location>
</feature>
<dbReference type="InterPro" id="IPR050250">
    <property type="entry name" value="Macrolide_Exporter_MacB"/>
</dbReference>
<accession>A0ABW8JSF6</accession>
<proteinExistence type="inferred from homology"/>
<dbReference type="Pfam" id="PF12704">
    <property type="entry name" value="MacB_PCD"/>
    <property type="match status" value="1"/>
</dbReference>
<dbReference type="PANTHER" id="PTHR30572:SF4">
    <property type="entry name" value="ABC TRANSPORTER PERMEASE YTRF"/>
    <property type="match status" value="1"/>
</dbReference>
<evidence type="ECO:0000256" key="1">
    <source>
        <dbReference type="ARBA" id="ARBA00004651"/>
    </source>
</evidence>
<keyword evidence="11" id="KW-1185">Reference proteome</keyword>